<keyword evidence="4" id="KW-1185">Reference proteome</keyword>
<dbReference type="AlphaFoldDB" id="A8NIY5"/>
<reference evidence="3 4" key="1">
    <citation type="journal article" date="2010" name="Proc. Natl. Acad. Sci. U.S.A.">
        <title>Insights into evolution of multicellular fungi from the assembled chromosomes of the mushroom Coprinopsis cinerea (Coprinus cinereus).</title>
        <authorList>
            <person name="Stajich J.E."/>
            <person name="Wilke S.K."/>
            <person name="Ahren D."/>
            <person name="Au C.H."/>
            <person name="Birren B.W."/>
            <person name="Borodovsky M."/>
            <person name="Burns C."/>
            <person name="Canback B."/>
            <person name="Casselton L.A."/>
            <person name="Cheng C.K."/>
            <person name="Deng J."/>
            <person name="Dietrich F.S."/>
            <person name="Fargo D.C."/>
            <person name="Farman M.L."/>
            <person name="Gathman A.C."/>
            <person name="Goldberg J."/>
            <person name="Guigo R."/>
            <person name="Hoegger P.J."/>
            <person name="Hooker J.B."/>
            <person name="Huggins A."/>
            <person name="James T.Y."/>
            <person name="Kamada T."/>
            <person name="Kilaru S."/>
            <person name="Kodira C."/>
            <person name="Kues U."/>
            <person name="Kupfer D."/>
            <person name="Kwan H.S."/>
            <person name="Lomsadze A."/>
            <person name="Li W."/>
            <person name="Lilly W.W."/>
            <person name="Ma L.J."/>
            <person name="Mackey A.J."/>
            <person name="Manning G."/>
            <person name="Martin F."/>
            <person name="Muraguchi H."/>
            <person name="Natvig D.O."/>
            <person name="Palmerini H."/>
            <person name="Ramesh M.A."/>
            <person name="Rehmeyer C.J."/>
            <person name="Roe B.A."/>
            <person name="Shenoy N."/>
            <person name="Stanke M."/>
            <person name="Ter-Hovhannisyan V."/>
            <person name="Tunlid A."/>
            <person name="Velagapudi R."/>
            <person name="Vision T.J."/>
            <person name="Zeng Q."/>
            <person name="Zolan M.E."/>
            <person name="Pukkila P.J."/>
        </authorList>
    </citation>
    <scope>NUCLEOTIDE SEQUENCE [LARGE SCALE GENOMIC DNA]</scope>
    <source>
        <strain evidence="4">Okayama-7 / 130 / ATCC MYA-4618 / FGSC 9003</strain>
    </source>
</reference>
<sequence>METLPGNQQVLQRIDHLQDHLQERMDQLTQNVAHLAVHLVHVSRLAATAYNRSQGGAIKDTVYAEVPSANGQFPTRRQPVPLPVLDTNEAINTLPDEILREYAVFYGADEEVIHGGRGKQLYFVYRAIGGRPFGPLPI</sequence>
<evidence type="ECO:0000313" key="3">
    <source>
        <dbReference type="EMBL" id="EAU87696.1"/>
    </source>
</evidence>
<dbReference type="InParanoid" id="A8NIY5"/>
<proteinExistence type="inferred from homology"/>
<comment type="similarity">
    <text evidence="1">Belongs to the UPF0612 family.</text>
</comment>
<evidence type="ECO:0000256" key="1">
    <source>
        <dbReference type="ARBA" id="ARBA00005788"/>
    </source>
</evidence>
<dbReference type="EMBL" id="AACS02000010">
    <property type="protein sequence ID" value="EAU87696.1"/>
    <property type="molecule type" value="Genomic_DNA"/>
</dbReference>
<dbReference type="KEGG" id="cci:CC1G_08732"/>
<dbReference type="VEuPathDB" id="FungiDB:CC1G_08732"/>
<evidence type="ECO:0000259" key="2">
    <source>
        <dbReference type="Pfam" id="PF08593"/>
    </source>
</evidence>
<organism evidence="3 4">
    <name type="scientific">Coprinopsis cinerea (strain Okayama-7 / 130 / ATCC MYA-4618 / FGSC 9003)</name>
    <name type="common">Inky cap fungus</name>
    <name type="synonym">Hormographiella aspergillata</name>
    <dbReference type="NCBI Taxonomy" id="240176"/>
    <lineage>
        <taxon>Eukaryota</taxon>
        <taxon>Fungi</taxon>
        <taxon>Dikarya</taxon>
        <taxon>Basidiomycota</taxon>
        <taxon>Agaricomycotina</taxon>
        <taxon>Agaricomycetes</taxon>
        <taxon>Agaricomycetidae</taxon>
        <taxon>Agaricales</taxon>
        <taxon>Agaricineae</taxon>
        <taxon>Psathyrellaceae</taxon>
        <taxon>Coprinopsis</taxon>
    </lineage>
</organism>
<comment type="caution">
    <text evidence="3">The sequence shown here is derived from an EMBL/GenBank/DDBJ whole genome shotgun (WGS) entry which is preliminary data.</text>
</comment>
<dbReference type="GeneID" id="6010606"/>
<protein>
    <recommendedName>
        <fullName evidence="2">Mug135-like C-terminal domain-containing protein</fullName>
    </recommendedName>
</protein>
<dbReference type="Pfam" id="PF08593">
    <property type="entry name" value="Mug135_C"/>
    <property type="match status" value="1"/>
</dbReference>
<dbReference type="InterPro" id="IPR013902">
    <property type="entry name" value="Mug135-like_C"/>
</dbReference>
<accession>A8NIY5</accession>
<name>A8NIY5_COPC7</name>
<feature type="domain" description="Mug135-like C-terminal" evidence="2">
    <location>
        <begin position="50"/>
        <end position="129"/>
    </location>
</feature>
<evidence type="ECO:0000313" key="4">
    <source>
        <dbReference type="Proteomes" id="UP000001861"/>
    </source>
</evidence>
<gene>
    <name evidence="3" type="ORF">CC1G_08732</name>
</gene>
<dbReference type="Proteomes" id="UP000001861">
    <property type="component" value="Unassembled WGS sequence"/>
</dbReference>
<dbReference type="RefSeq" id="XP_001834101.1">
    <property type="nucleotide sequence ID" value="XM_001834049.1"/>
</dbReference>